<dbReference type="PANTHER" id="PTHR31064">
    <property type="entry name" value="POTASSIUM TRANSPORT PROTEIN DDB_G0292412-RELATED"/>
    <property type="match status" value="1"/>
</dbReference>
<feature type="region of interest" description="Disordered" evidence="1">
    <location>
        <begin position="106"/>
        <end position="190"/>
    </location>
</feature>
<dbReference type="AlphaFoldDB" id="A0A8J5NRI8"/>
<gene>
    <name evidence="3" type="primary">TRK1</name>
    <name evidence="3" type="ORF">Forpi1262_v017671</name>
</gene>
<dbReference type="PANTHER" id="PTHR31064:SF5">
    <property type="entry name" value="POTASSIUM ION TRANSPORTER (EUROFUNG)"/>
    <property type="match status" value="1"/>
</dbReference>
<protein>
    <submittedName>
        <fullName evidence="3">High-affinity potassium transport protein</fullName>
    </submittedName>
</protein>
<keyword evidence="2" id="KW-0812">Transmembrane</keyword>
<dbReference type="InterPro" id="IPR051143">
    <property type="entry name" value="TrkH_K-transport"/>
</dbReference>
<dbReference type="GO" id="GO:1990573">
    <property type="term" value="P:potassium ion import across plasma membrane"/>
    <property type="evidence" value="ECO:0007669"/>
    <property type="project" value="TreeGrafter"/>
</dbReference>
<evidence type="ECO:0000256" key="1">
    <source>
        <dbReference type="SAM" id="MobiDB-lite"/>
    </source>
</evidence>
<feature type="transmembrane region" description="Helical" evidence="2">
    <location>
        <begin position="12"/>
        <end position="31"/>
    </location>
</feature>
<name>A0A8J5NRI8_FUSOX</name>
<evidence type="ECO:0000313" key="3">
    <source>
        <dbReference type="EMBL" id="KAG7410243.1"/>
    </source>
</evidence>
<accession>A0A8J5NRI8</accession>
<dbReference type="Proteomes" id="UP000693942">
    <property type="component" value="Unassembled WGS sequence"/>
</dbReference>
<dbReference type="EMBL" id="JAELUR010000026">
    <property type="protein sequence ID" value="KAG7410243.1"/>
    <property type="molecule type" value="Genomic_DNA"/>
</dbReference>
<dbReference type="GO" id="GO:0140107">
    <property type="term" value="F:high-affinity potassium ion transmembrane transporter activity"/>
    <property type="evidence" value="ECO:0007669"/>
    <property type="project" value="TreeGrafter"/>
</dbReference>
<dbReference type="GO" id="GO:0030007">
    <property type="term" value="P:intracellular potassium ion homeostasis"/>
    <property type="evidence" value="ECO:0007669"/>
    <property type="project" value="TreeGrafter"/>
</dbReference>
<sequence>MWRPPINFLTLHYAWIISMSLLALPILAPYGNISATDAYFFGASASTESGLNTVDVKELKTYQQLYLYFIPIITNLGFINIVVVVVRLYWFKRHLKRLAPQLLSPRRRDASDADVEEGKDAQRSGNTPVLRPTTIAFDPSVDQRRDNTTLYIPGPQDRDRGHPIVAKTGDDRYDSEDSDDGMIQTPTRDT</sequence>
<evidence type="ECO:0000313" key="4">
    <source>
        <dbReference type="Proteomes" id="UP000693942"/>
    </source>
</evidence>
<reference evidence="3" key="1">
    <citation type="submission" date="2021-04" db="EMBL/GenBank/DDBJ databases">
        <title>First draft genome resource for Brassicaceae pathogens Fusarium oxysporum f. sp. raphani and Fusarium oxysporum f. sp. rapae.</title>
        <authorList>
            <person name="Asai S."/>
        </authorList>
    </citation>
    <scope>NUCLEOTIDE SEQUENCE</scope>
    <source>
        <strain evidence="3">Tf1262</strain>
    </source>
</reference>
<proteinExistence type="predicted"/>
<keyword evidence="2" id="KW-0472">Membrane</keyword>
<dbReference type="GO" id="GO:0005886">
    <property type="term" value="C:plasma membrane"/>
    <property type="evidence" value="ECO:0007669"/>
    <property type="project" value="TreeGrafter"/>
</dbReference>
<feature type="compositionally biased region" description="Basic and acidic residues" evidence="1">
    <location>
        <begin position="106"/>
        <end position="122"/>
    </location>
</feature>
<evidence type="ECO:0000256" key="2">
    <source>
        <dbReference type="SAM" id="Phobius"/>
    </source>
</evidence>
<feature type="transmembrane region" description="Helical" evidence="2">
    <location>
        <begin position="65"/>
        <end position="90"/>
    </location>
</feature>
<feature type="compositionally biased region" description="Basic and acidic residues" evidence="1">
    <location>
        <begin position="156"/>
        <end position="172"/>
    </location>
</feature>
<organism evidence="3 4">
    <name type="scientific">Fusarium oxysporum f. sp. raphani</name>
    <dbReference type="NCBI Taxonomy" id="96318"/>
    <lineage>
        <taxon>Eukaryota</taxon>
        <taxon>Fungi</taxon>
        <taxon>Dikarya</taxon>
        <taxon>Ascomycota</taxon>
        <taxon>Pezizomycotina</taxon>
        <taxon>Sordariomycetes</taxon>
        <taxon>Hypocreomycetidae</taxon>
        <taxon>Hypocreales</taxon>
        <taxon>Nectriaceae</taxon>
        <taxon>Fusarium</taxon>
        <taxon>Fusarium oxysporum species complex</taxon>
    </lineage>
</organism>
<keyword evidence="2" id="KW-1133">Transmembrane helix</keyword>
<comment type="caution">
    <text evidence="3">The sequence shown here is derived from an EMBL/GenBank/DDBJ whole genome shotgun (WGS) entry which is preliminary data.</text>
</comment>